<keyword evidence="1" id="KW-0812">Transmembrane</keyword>
<evidence type="ECO:0000313" key="3">
    <source>
        <dbReference type="EMBL" id="GBF95082.1"/>
    </source>
</evidence>
<feature type="transmembrane region" description="Helical" evidence="1">
    <location>
        <begin position="261"/>
        <end position="283"/>
    </location>
</feature>
<dbReference type="Proteomes" id="UP000247498">
    <property type="component" value="Unassembled WGS sequence"/>
</dbReference>
<reference evidence="3 4" key="1">
    <citation type="journal article" date="2018" name="Sci. Rep.">
        <title>Raphidocelis subcapitata (=Pseudokirchneriella subcapitata) provides an insight into genome evolution and environmental adaptations in the Sphaeropleales.</title>
        <authorList>
            <person name="Suzuki S."/>
            <person name="Yamaguchi H."/>
            <person name="Nakajima N."/>
            <person name="Kawachi M."/>
        </authorList>
    </citation>
    <scope>NUCLEOTIDE SEQUENCE [LARGE SCALE GENOMIC DNA]</scope>
    <source>
        <strain evidence="3 4">NIES-35</strain>
    </source>
</reference>
<proteinExistence type="predicted"/>
<protein>
    <recommendedName>
        <fullName evidence="5">SEA domain-containing protein</fullName>
    </recommendedName>
</protein>
<evidence type="ECO:0008006" key="5">
    <source>
        <dbReference type="Google" id="ProtNLM"/>
    </source>
</evidence>
<keyword evidence="1" id="KW-1133">Transmembrane helix</keyword>
<dbReference type="AlphaFoldDB" id="A0A2V0P829"/>
<feature type="chain" id="PRO_5015842937" description="SEA domain-containing protein" evidence="2">
    <location>
        <begin position="19"/>
        <end position="309"/>
    </location>
</feature>
<dbReference type="EMBL" id="BDRX01000059">
    <property type="protein sequence ID" value="GBF95082.1"/>
    <property type="molecule type" value="Genomic_DNA"/>
</dbReference>
<evidence type="ECO:0000256" key="1">
    <source>
        <dbReference type="SAM" id="Phobius"/>
    </source>
</evidence>
<evidence type="ECO:0000313" key="4">
    <source>
        <dbReference type="Proteomes" id="UP000247498"/>
    </source>
</evidence>
<accession>A0A2V0P829</accession>
<feature type="signal peptide" evidence="2">
    <location>
        <begin position="1"/>
        <end position="18"/>
    </location>
</feature>
<keyword evidence="4" id="KW-1185">Reference proteome</keyword>
<name>A0A2V0P829_9CHLO</name>
<gene>
    <name evidence="3" type="ORF">Rsub_07583</name>
</gene>
<keyword evidence="2" id="KW-0732">Signal</keyword>
<keyword evidence="1" id="KW-0472">Membrane</keyword>
<dbReference type="InParanoid" id="A0A2V0P829"/>
<evidence type="ECO:0000256" key="2">
    <source>
        <dbReference type="SAM" id="SignalP"/>
    </source>
</evidence>
<comment type="caution">
    <text evidence="3">The sequence shown here is derived from an EMBL/GenBank/DDBJ whole genome shotgun (WGS) entry which is preliminary data.</text>
</comment>
<sequence length="309" mass="31258">MDARSLLILSACLLAAGSVPVICSQEGLGNAISAAATPQAVAVEGFGAASGLSAPGRALAESTRQPAASPSRFADDIVPEPVLASWRPQAARSADALTSADLGGYGYGSYGYGYGGYGTYGGSSNNDPTTVTPPANTVPYSFHIRFVGMDCSALLGNAAKLLAFKFNVRSAVAKAAGLNVANFRVGNVSCGSVVFDLVVDTPATWSPAQISTFAEQIASSPQSVFTADFLAAYPDIAGFEVTITSELPPVPAGGLSEEAKIGVGVGVGVGGAAIVTGTAGLIIMRRRRRAAVEPRNELGADVPPAEDEA</sequence>
<organism evidence="3 4">
    <name type="scientific">Raphidocelis subcapitata</name>
    <dbReference type="NCBI Taxonomy" id="307507"/>
    <lineage>
        <taxon>Eukaryota</taxon>
        <taxon>Viridiplantae</taxon>
        <taxon>Chlorophyta</taxon>
        <taxon>core chlorophytes</taxon>
        <taxon>Chlorophyceae</taxon>
        <taxon>CS clade</taxon>
        <taxon>Sphaeropleales</taxon>
        <taxon>Selenastraceae</taxon>
        <taxon>Raphidocelis</taxon>
    </lineage>
</organism>